<comment type="caution">
    <text evidence="1">The sequence shown here is derived from an EMBL/GenBank/DDBJ whole genome shotgun (WGS) entry which is preliminary data.</text>
</comment>
<proteinExistence type="predicted"/>
<name>A0A151NST5_ALLMI</name>
<dbReference type="STRING" id="8496.A0A151NST5"/>
<protein>
    <submittedName>
        <fullName evidence="1">Uncharacterized protein</fullName>
    </submittedName>
</protein>
<dbReference type="EMBL" id="AKHW03002142">
    <property type="protein sequence ID" value="KYO39931.1"/>
    <property type="molecule type" value="Genomic_DNA"/>
</dbReference>
<dbReference type="AlphaFoldDB" id="A0A151NST5"/>
<keyword evidence="2" id="KW-1185">Reference proteome</keyword>
<sequence>MFRMKREMFYHIVTMLVPHITRQDTNIRSAILPGKRVAMAIMNLASPSSLRYIANPFSVTVCTVGQVTCEICQLLRDIASNKVIHLVNPQQVTDGFNEKGFPNCAGALESTHVPDLCPAGSGRLYANRKRYASVILQALVDHLSSAGWWWNTRLDD</sequence>
<gene>
    <name evidence="1" type="ORF">Y1Q_0004440</name>
</gene>
<accession>A0A151NST5</accession>
<reference evidence="1 2" key="1">
    <citation type="journal article" date="2012" name="Genome Biol.">
        <title>Sequencing three crocodilian genomes to illuminate the evolution of archosaurs and amniotes.</title>
        <authorList>
            <person name="St John J.A."/>
            <person name="Braun E.L."/>
            <person name="Isberg S.R."/>
            <person name="Miles L.G."/>
            <person name="Chong A.Y."/>
            <person name="Gongora J."/>
            <person name="Dalzell P."/>
            <person name="Moran C."/>
            <person name="Bed'hom B."/>
            <person name="Abzhanov A."/>
            <person name="Burgess S.C."/>
            <person name="Cooksey A.M."/>
            <person name="Castoe T.A."/>
            <person name="Crawford N.G."/>
            <person name="Densmore L.D."/>
            <person name="Drew J.C."/>
            <person name="Edwards S.V."/>
            <person name="Faircloth B.C."/>
            <person name="Fujita M.K."/>
            <person name="Greenwold M.J."/>
            <person name="Hoffmann F.G."/>
            <person name="Howard J.M."/>
            <person name="Iguchi T."/>
            <person name="Janes D.E."/>
            <person name="Khan S.Y."/>
            <person name="Kohno S."/>
            <person name="de Koning A.J."/>
            <person name="Lance S.L."/>
            <person name="McCarthy F.M."/>
            <person name="McCormack J.E."/>
            <person name="Merchant M.E."/>
            <person name="Peterson D.G."/>
            <person name="Pollock D.D."/>
            <person name="Pourmand N."/>
            <person name="Raney B.J."/>
            <person name="Roessler K.A."/>
            <person name="Sanford J.R."/>
            <person name="Sawyer R.H."/>
            <person name="Schmidt C.J."/>
            <person name="Triplett E.W."/>
            <person name="Tuberville T.D."/>
            <person name="Venegas-Anaya M."/>
            <person name="Howard J.T."/>
            <person name="Jarvis E.D."/>
            <person name="Guillette L.J.Jr."/>
            <person name="Glenn T.C."/>
            <person name="Green R.E."/>
            <person name="Ray D.A."/>
        </authorList>
    </citation>
    <scope>NUCLEOTIDE SEQUENCE [LARGE SCALE GENOMIC DNA]</scope>
    <source>
        <strain evidence="1">KSC_2009_1</strain>
    </source>
</reference>
<dbReference type="Proteomes" id="UP000050525">
    <property type="component" value="Unassembled WGS sequence"/>
</dbReference>
<evidence type="ECO:0000313" key="2">
    <source>
        <dbReference type="Proteomes" id="UP000050525"/>
    </source>
</evidence>
<organism evidence="1 2">
    <name type="scientific">Alligator mississippiensis</name>
    <name type="common">American alligator</name>
    <dbReference type="NCBI Taxonomy" id="8496"/>
    <lineage>
        <taxon>Eukaryota</taxon>
        <taxon>Metazoa</taxon>
        <taxon>Chordata</taxon>
        <taxon>Craniata</taxon>
        <taxon>Vertebrata</taxon>
        <taxon>Euteleostomi</taxon>
        <taxon>Archelosauria</taxon>
        <taxon>Archosauria</taxon>
        <taxon>Crocodylia</taxon>
        <taxon>Alligatoridae</taxon>
        <taxon>Alligatorinae</taxon>
        <taxon>Alligator</taxon>
    </lineage>
</organism>
<evidence type="ECO:0000313" key="1">
    <source>
        <dbReference type="EMBL" id="KYO39931.1"/>
    </source>
</evidence>